<comment type="similarity">
    <text evidence="6">Belongs to the formate--tetrahydrofolate ligase family.</text>
</comment>
<dbReference type="PROSITE" id="PS00721">
    <property type="entry name" value="FTHFS_1"/>
    <property type="match status" value="1"/>
</dbReference>
<evidence type="ECO:0000256" key="6">
    <source>
        <dbReference type="HAMAP-Rule" id="MF_01543"/>
    </source>
</evidence>
<name>A0A7C4APU9_9BACT</name>
<evidence type="ECO:0000256" key="2">
    <source>
        <dbReference type="ARBA" id="ARBA00022563"/>
    </source>
</evidence>
<gene>
    <name evidence="6" type="primary">fhs</name>
    <name evidence="7" type="ORF">ENV54_00325</name>
</gene>
<dbReference type="CDD" id="cd00477">
    <property type="entry name" value="FTHFS"/>
    <property type="match status" value="1"/>
</dbReference>
<feature type="binding site" evidence="6">
    <location>
        <begin position="74"/>
        <end position="81"/>
    </location>
    <ligand>
        <name>ATP</name>
        <dbReference type="ChEBI" id="CHEBI:30616"/>
    </ligand>
</feature>
<dbReference type="UniPathway" id="UPA00193"/>
<dbReference type="EC" id="6.3.4.3" evidence="6"/>
<dbReference type="GO" id="GO:0035999">
    <property type="term" value="P:tetrahydrofolate interconversion"/>
    <property type="evidence" value="ECO:0007669"/>
    <property type="project" value="UniProtKB-UniRule"/>
</dbReference>
<dbReference type="Gene3D" id="3.10.410.10">
    <property type="entry name" value="Formyltetrahydrofolate synthetase, domain 3"/>
    <property type="match status" value="1"/>
</dbReference>
<proteinExistence type="inferred from homology"/>
<keyword evidence="2 6" id="KW-0554">One-carbon metabolism</keyword>
<dbReference type="Pfam" id="PF01268">
    <property type="entry name" value="FTHFS"/>
    <property type="match status" value="1"/>
</dbReference>
<dbReference type="Gene3D" id="3.30.1510.10">
    <property type="entry name" value="Domain 2, N(10)-formyltetrahydrofolate synthetase"/>
    <property type="match status" value="1"/>
</dbReference>
<keyword evidence="5 6" id="KW-0067">ATP-binding</keyword>
<dbReference type="EMBL" id="DTGT01000012">
    <property type="protein sequence ID" value="HGH59720.1"/>
    <property type="molecule type" value="Genomic_DNA"/>
</dbReference>
<evidence type="ECO:0000313" key="7">
    <source>
        <dbReference type="EMBL" id="HGH59720.1"/>
    </source>
</evidence>
<evidence type="ECO:0000256" key="5">
    <source>
        <dbReference type="ARBA" id="ARBA00022840"/>
    </source>
</evidence>
<organism evidence="7">
    <name type="scientific">Desulfomonile tiedjei</name>
    <dbReference type="NCBI Taxonomy" id="2358"/>
    <lineage>
        <taxon>Bacteria</taxon>
        <taxon>Pseudomonadati</taxon>
        <taxon>Thermodesulfobacteriota</taxon>
        <taxon>Desulfomonilia</taxon>
        <taxon>Desulfomonilales</taxon>
        <taxon>Desulfomonilaceae</taxon>
        <taxon>Desulfomonile</taxon>
    </lineage>
</organism>
<evidence type="ECO:0000256" key="3">
    <source>
        <dbReference type="ARBA" id="ARBA00022598"/>
    </source>
</evidence>
<dbReference type="GO" id="GO:0005524">
    <property type="term" value="F:ATP binding"/>
    <property type="evidence" value="ECO:0007669"/>
    <property type="project" value="UniProtKB-UniRule"/>
</dbReference>
<comment type="caution">
    <text evidence="7">The sequence shown here is derived from an EMBL/GenBank/DDBJ whole genome shotgun (WGS) entry which is preliminary data.</text>
</comment>
<dbReference type="SUPFAM" id="SSF52540">
    <property type="entry name" value="P-loop containing nucleoside triphosphate hydrolases"/>
    <property type="match status" value="1"/>
</dbReference>
<accession>A0A7C4APU9</accession>
<keyword evidence="3 6" id="KW-0436">Ligase</keyword>
<dbReference type="NCBIfam" id="NF010032">
    <property type="entry name" value="PRK13507.1"/>
    <property type="match status" value="1"/>
</dbReference>
<keyword evidence="4 6" id="KW-0547">Nucleotide-binding</keyword>
<evidence type="ECO:0000256" key="4">
    <source>
        <dbReference type="ARBA" id="ARBA00022741"/>
    </source>
</evidence>
<reference evidence="7" key="1">
    <citation type="journal article" date="2020" name="mSystems">
        <title>Genome- and Community-Level Interaction Insights into Carbon Utilization and Element Cycling Functions of Hydrothermarchaeota in Hydrothermal Sediment.</title>
        <authorList>
            <person name="Zhou Z."/>
            <person name="Liu Y."/>
            <person name="Xu W."/>
            <person name="Pan J."/>
            <person name="Luo Z.H."/>
            <person name="Li M."/>
        </authorList>
    </citation>
    <scope>NUCLEOTIDE SEQUENCE [LARGE SCALE GENOMIC DNA]</scope>
    <source>
        <strain evidence="7">SpSt-769</strain>
    </source>
</reference>
<evidence type="ECO:0000256" key="1">
    <source>
        <dbReference type="ARBA" id="ARBA00004777"/>
    </source>
</evidence>
<dbReference type="InterPro" id="IPR000559">
    <property type="entry name" value="Formate_THF_ligase"/>
</dbReference>
<dbReference type="InterPro" id="IPR027417">
    <property type="entry name" value="P-loop_NTPase"/>
</dbReference>
<dbReference type="GO" id="GO:0004329">
    <property type="term" value="F:formate-tetrahydrofolate ligase activity"/>
    <property type="evidence" value="ECO:0007669"/>
    <property type="project" value="UniProtKB-UniRule"/>
</dbReference>
<dbReference type="InterPro" id="IPR020628">
    <property type="entry name" value="Formate_THF_ligase_CS"/>
</dbReference>
<dbReference type="AlphaFoldDB" id="A0A7C4APU9"/>
<dbReference type="PROSITE" id="PS00722">
    <property type="entry name" value="FTHFS_2"/>
    <property type="match status" value="1"/>
</dbReference>
<comment type="catalytic activity">
    <reaction evidence="6">
        <text>(6S)-5,6,7,8-tetrahydrofolate + formate + ATP = (6R)-10-formyltetrahydrofolate + ADP + phosphate</text>
        <dbReference type="Rhea" id="RHEA:20221"/>
        <dbReference type="ChEBI" id="CHEBI:15740"/>
        <dbReference type="ChEBI" id="CHEBI:30616"/>
        <dbReference type="ChEBI" id="CHEBI:43474"/>
        <dbReference type="ChEBI" id="CHEBI:57453"/>
        <dbReference type="ChEBI" id="CHEBI:195366"/>
        <dbReference type="ChEBI" id="CHEBI:456216"/>
        <dbReference type="EC" id="6.3.4.3"/>
    </reaction>
</comment>
<sequence length="587" mass="63697">MALDPTKMADWQIAEEAEKTMKTVYQLRDELGLTEEELLPHGHYVAKVDYRKVLQRLQGRPDGKYIDVTAITPTPLGEGKSTSSMGLVEGLGKRGKKVVAAIRQPSGGPTMNIKGSAAGGGLAQCIPLTPFSLGLTGDINAIMNAHNLAMVALTSRIQHEFNYDDEEWAKRGMPRLNIDPKNVEFGWIMDFCAQALRNIIIGIGGKMDGFMMKSHFGIAVSSEIMAILAVSTDLKDMRERIGRIVLAHNKKGDPITTADLEVDGAMTAWMVEAINPNLLQSIEGQPVFVHAGPFANIAIGQSSIIADRVGLKLSDYHVTESGFGADIGFEKFWNIKCRFSGLVPNCAVVVATIRALKCHGGAPVPRPGLPMPKEYEGENVGWVEEGCKNLIHHIQTVKKAGINPVVCINSFYTDTKDEIAAVRRLSEAAGARVAVSQHWLKGGDGALEFADAVIDACEEKNNFKLLYELDLPLRQRIELIAKEVYGADGVSYTPEAEAKAKKMEADPELSKLGTCMVKTHLSLSHDPNLKGVPKGWVLPIRDILTYKGAGFVVPVAGTISLMPGTSSNPAFRRVDVDVETGKVKGLF</sequence>
<comment type="pathway">
    <text evidence="1 6">One-carbon metabolism; tetrahydrofolate interconversion.</text>
</comment>
<protein>
    <recommendedName>
        <fullName evidence="6">Formate--tetrahydrofolate ligase</fullName>
        <ecNumber evidence="6">6.3.4.3</ecNumber>
    </recommendedName>
    <alternativeName>
        <fullName evidence="6">Formyltetrahydrofolate synthetase</fullName>
        <shortName evidence="6">FHS</shortName>
        <shortName evidence="6">FTHFS</shortName>
    </alternativeName>
</protein>
<dbReference type="Gene3D" id="3.40.50.300">
    <property type="entry name" value="P-loop containing nucleotide triphosphate hydrolases"/>
    <property type="match status" value="1"/>
</dbReference>
<dbReference type="HAMAP" id="MF_01543">
    <property type="entry name" value="FTHFS"/>
    <property type="match status" value="1"/>
</dbReference>